<dbReference type="PRINTS" id="PR00260">
    <property type="entry name" value="CHEMTRNSDUCR"/>
</dbReference>
<comment type="caution">
    <text evidence="5">The sequence shown here is derived from an EMBL/GenBank/DDBJ whole genome shotgun (WGS) entry which is preliminary data.</text>
</comment>
<protein>
    <submittedName>
        <fullName evidence="5">Chemotaxis protein</fullName>
    </submittedName>
</protein>
<evidence type="ECO:0000256" key="2">
    <source>
        <dbReference type="ARBA" id="ARBA00029447"/>
    </source>
</evidence>
<dbReference type="AlphaFoldDB" id="A0A422QKW0"/>
<keyword evidence="3" id="KW-0807">Transducer</keyword>
<dbReference type="InterPro" id="IPR051310">
    <property type="entry name" value="MCP_chemotaxis"/>
</dbReference>
<dbReference type="EMBL" id="JSAB01000103">
    <property type="protein sequence ID" value="RNF30583.1"/>
    <property type="molecule type" value="Genomic_DNA"/>
</dbReference>
<dbReference type="RefSeq" id="WP_229414949.1">
    <property type="nucleotide sequence ID" value="NZ_JSAB01000103.1"/>
</dbReference>
<dbReference type="GO" id="GO:0006935">
    <property type="term" value="P:chemotaxis"/>
    <property type="evidence" value="ECO:0007669"/>
    <property type="project" value="InterPro"/>
</dbReference>
<comment type="similarity">
    <text evidence="2">Belongs to the methyl-accepting chemotaxis (MCP) protein family.</text>
</comment>
<dbReference type="Gene3D" id="1.10.287.950">
    <property type="entry name" value="Methyl-accepting chemotaxis protein"/>
    <property type="match status" value="1"/>
</dbReference>
<dbReference type="InterPro" id="IPR004089">
    <property type="entry name" value="MCPsignal_dom"/>
</dbReference>
<evidence type="ECO:0000259" key="4">
    <source>
        <dbReference type="PROSITE" id="PS50111"/>
    </source>
</evidence>
<dbReference type="InterPro" id="IPR004090">
    <property type="entry name" value="Chemotax_Me-accpt_rcpt"/>
</dbReference>
<evidence type="ECO:0000256" key="3">
    <source>
        <dbReference type="PROSITE-ProRule" id="PRU00284"/>
    </source>
</evidence>
<feature type="non-terminal residue" evidence="5">
    <location>
        <position position="1"/>
    </location>
</feature>
<organism evidence="5 6">
    <name type="scientific">Massilia aurea</name>
    <dbReference type="NCBI Taxonomy" id="373040"/>
    <lineage>
        <taxon>Bacteria</taxon>
        <taxon>Pseudomonadati</taxon>
        <taxon>Pseudomonadota</taxon>
        <taxon>Betaproteobacteria</taxon>
        <taxon>Burkholderiales</taxon>
        <taxon>Oxalobacteraceae</taxon>
        <taxon>Telluria group</taxon>
        <taxon>Massilia</taxon>
    </lineage>
</organism>
<sequence>GIAFQTNILALNAAVEAARAGEQGRGFAVVAGEVRTLAQRSAVAAKEIKALIDASIANVDSGNRLSVAAGAAIQEVVGAVDQVTRVMDEIAGATREQSSGIGQVNQAVTQLDAITQQNAALVEEAAAATATLARQTDEVSQALQVFQLQAGAPERATRAATVQRTVGWTALPSTR</sequence>
<keyword evidence="6" id="KW-1185">Reference proteome</keyword>
<evidence type="ECO:0000313" key="5">
    <source>
        <dbReference type="EMBL" id="RNF30583.1"/>
    </source>
</evidence>
<dbReference type="PANTHER" id="PTHR43531">
    <property type="entry name" value="PROTEIN ICFG"/>
    <property type="match status" value="1"/>
</dbReference>
<proteinExistence type="inferred from homology"/>
<reference evidence="5" key="1">
    <citation type="submission" date="2014-10" db="EMBL/GenBank/DDBJ databases">
        <title>Massilia sp. genome.</title>
        <authorList>
            <person name="Xu B."/>
            <person name="Dai L."/>
            <person name="Huang Z."/>
        </authorList>
    </citation>
    <scope>NUCLEOTIDE SEQUENCE [LARGE SCALE GENOMIC DNA]</scope>
    <source>
        <strain evidence="5">CFS-1</strain>
    </source>
</reference>
<keyword evidence="1" id="KW-0488">Methylation</keyword>
<dbReference type="PROSITE" id="PS50111">
    <property type="entry name" value="CHEMOTAXIS_TRANSDUC_2"/>
    <property type="match status" value="1"/>
</dbReference>
<dbReference type="GO" id="GO:0005886">
    <property type="term" value="C:plasma membrane"/>
    <property type="evidence" value="ECO:0007669"/>
    <property type="project" value="TreeGrafter"/>
</dbReference>
<evidence type="ECO:0000256" key="1">
    <source>
        <dbReference type="ARBA" id="ARBA00022481"/>
    </source>
</evidence>
<gene>
    <name evidence="5" type="ORF">NM04_11830</name>
</gene>
<dbReference type="Pfam" id="PF00015">
    <property type="entry name" value="MCPsignal"/>
    <property type="match status" value="1"/>
</dbReference>
<dbReference type="SMART" id="SM00283">
    <property type="entry name" value="MA"/>
    <property type="match status" value="1"/>
</dbReference>
<dbReference type="PANTHER" id="PTHR43531:SF14">
    <property type="entry name" value="METHYL-ACCEPTING CHEMOTAXIS PROTEIN I-RELATED"/>
    <property type="match status" value="1"/>
</dbReference>
<dbReference type="SUPFAM" id="SSF58104">
    <property type="entry name" value="Methyl-accepting chemotaxis protein (MCP) signaling domain"/>
    <property type="match status" value="1"/>
</dbReference>
<dbReference type="Proteomes" id="UP000283254">
    <property type="component" value="Unassembled WGS sequence"/>
</dbReference>
<name>A0A422QKW0_9BURK</name>
<accession>A0A422QKW0</accession>
<dbReference type="GO" id="GO:0004888">
    <property type="term" value="F:transmembrane signaling receptor activity"/>
    <property type="evidence" value="ECO:0007669"/>
    <property type="project" value="InterPro"/>
</dbReference>
<feature type="domain" description="Methyl-accepting transducer" evidence="4">
    <location>
        <begin position="1"/>
        <end position="133"/>
    </location>
</feature>
<evidence type="ECO:0000313" key="6">
    <source>
        <dbReference type="Proteomes" id="UP000283254"/>
    </source>
</evidence>
<dbReference type="GO" id="GO:0007165">
    <property type="term" value="P:signal transduction"/>
    <property type="evidence" value="ECO:0007669"/>
    <property type="project" value="UniProtKB-KW"/>
</dbReference>